<evidence type="ECO:0000313" key="3">
    <source>
        <dbReference type="Proteomes" id="UP001143545"/>
    </source>
</evidence>
<evidence type="ECO:0000313" key="2">
    <source>
        <dbReference type="EMBL" id="GLB52987.1"/>
    </source>
</evidence>
<feature type="transmembrane region" description="Helical" evidence="1">
    <location>
        <begin position="145"/>
        <end position="164"/>
    </location>
</feature>
<organism evidence="2 3">
    <name type="scientific">Neptunitalea chrysea</name>
    <dbReference type="NCBI Taxonomy" id="1647581"/>
    <lineage>
        <taxon>Bacteria</taxon>
        <taxon>Pseudomonadati</taxon>
        <taxon>Bacteroidota</taxon>
        <taxon>Flavobacteriia</taxon>
        <taxon>Flavobacteriales</taxon>
        <taxon>Flavobacteriaceae</taxon>
        <taxon>Neptunitalea</taxon>
    </lineage>
</organism>
<dbReference type="RefSeq" id="WP_281754596.1">
    <property type="nucleotide sequence ID" value="NZ_BRVP01000013.1"/>
</dbReference>
<keyword evidence="1" id="KW-0812">Transmembrane</keyword>
<keyword evidence="3" id="KW-1185">Reference proteome</keyword>
<proteinExistence type="predicted"/>
<dbReference type="EMBL" id="BRVP01000013">
    <property type="protein sequence ID" value="GLB52987.1"/>
    <property type="molecule type" value="Genomic_DNA"/>
</dbReference>
<sequence length="166" mass="19218">MLSDKERQLYQAYFKTEIPYYTKQLEKYDETGRCSFNFYALLFGMLWMAYRKMYREIAFYFLIFLCAEFLQKMATQFALIPADRSEMISLIVSLILGIVLGMYANQLYIAKCKREILGLIDLTDREEHLTNAVAAKGGIQPWAPVLLFFIIIVVQYLLVIAAATTG</sequence>
<feature type="transmembrane region" description="Helical" evidence="1">
    <location>
        <begin position="87"/>
        <end position="104"/>
    </location>
</feature>
<name>A0A9W6EVV5_9FLAO</name>
<gene>
    <name evidence="2" type="ORF">NBRC110019_20270</name>
</gene>
<protein>
    <recommendedName>
        <fullName evidence="4">DUF2628 domain-containing protein</fullName>
    </recommendedName>
</protein>
<keyword evidence="1" id="KW-1133">Transmembrane helix</keyword>
<reference evidence="2" key="1">
    <citation type="submission" date="2022-07" db="EMBL/GenBank/DDBJ databases">
        <title>Taxonomy of Novel Oxalotrophic and Methylotrophic Bacteria.</title>
        <authorList>
            <person name="Sahin N."/>
            <person name="Tani A."/>
        </authorList>
    </citation>
    <scope>NUCLEOTIDE SEQUENCE</scope>
    <source>
        <strain evidence="2">AM327</strain>
    </source>
</reference>
<keyword evidence="1" id="KW-0472">Membrane</keyword>
<evidence type="ECO:0008006" key="4">
    <source>
        <dbReference type="Google" id="ProtNLM"/>
    </source>
</evidence>
<feature type="transmembrane region" description="Helical" evidence="1">
    <location>
        <begin position="57"/>
        <end position="75"/>
    </location>
</feature>
<dbReference type="InterPro" id="IPR024399">
    <property type="entry name" value="DUF2628"/>
</dbReference>
<accession>A0A9W6EVV5</accession>
<dbReference type="AlphaFoldDB" id="A0A9W6EVV5"/>
<dbReference type="Pfam" id="PF10947">
    <property type="entry name" value="DUF2628"/>
    <property type="match status" value="1"/>
</dbReference>
<comment type="caution">
    <text evidence="2">The sequence shown here is derived from an EMBL/GenBank/DDBJ whole genome shotgun (WGS) entry which is preliminary data.</text>
</comment>
<dbReference type="Proteomes" id="UP001143545">
    <property type="component" value="Unassembled WGS sequence"/>
</dbReference>
<evidence type="ECO:0000256" key="1">
    <source>
        <dbReference type="SAM" id="Phobius"/>
    </source>
</evidence>